<dbReference type="PRINTS" id="PR00411">
    <property type="entry name" value="PNDRDTASEI"/>
</dbReference>
<comment type="caution">
    <text evidence="7">The sequence shown here is derived from an EMBL/GenBank/DDBJ whole genome shotgun (WGS) entry which is preliminary data.</text>
</comment>
<sequence length="395" mass="42732">MAQEFDVLVLGGGYGGLLAALRLGRRLAGKPFRIGLVDRNAYHTLVTELHRVAAGTAPPTAVRIPFAKILGGKPVSFVQAEVRELDPHGRRVDTSAGALRYKVLIVALGGEAETYGIPGVAEHALSATALTPARLFRHRLEHNLARYAYTRDDAYRTVVIGGAGFTGIELAGELASRAPTLREAFDLPAAEGGLRIVVAEATERVLPPFPEELGRYAVRRLEERGVRFFFGSPFREVCEEGVLLDDGTFLPARTVAWCGGVRAPEVLRRAGFPVHNGRIPVGNDLRVPGFEDVFAVGDVAYFVDEDLGPLPPTAQTAIQMGPQAAENAAALLTRGSVRPLRAKNRGAVATLGPKDAVGSLYGRFRIYGSLASWTKRAIEMRYLAILRWEAGWYTP</sequence>
<dbReference type="PRINTS" id="PR00368">
    <property type="entry name" value="FADPNR"/>
</dbReference>
<evidence type="ECO:0000256" key="5">
    <source>
        <dbReference type="ARBA" id="ARBA00023002"/>
    </source>
</evidence>
<evidence type="ECO:0000256" key="2">
    <source>
        <dbReference type="ARBA" id="ARBA00005272"/>
    </source>
</evidence>
<dbReference type="PANTHER" id="PTHR42913">
    <property type="entry name" value="APOPTOSIS-INDUCING FACTOR 1"/>
    <property type="match status" value="1"/>
</dbReference>
<comment type="cofactor">
    <cofactor evidence="1">
        <name>FAD</name>
        <dbReference type="ChEBI" id="CHEBI:57692"/>
    </cofactor>
</comment>
<evidence type="ECO:0000313" key="7">
    <source>
        <dbReference type="EMBL" id="PTQ52577.1"/>
    </source>
</evidence>
<evidence type="ECO:0000313" key="8">
    <source>
        <dbReference type="Proteomes" id="UP000244016"/>
    </source>
</evidence>
<proteinExistence type="inferred from homology"/>
<evidence type="ECO:0000259" key="6">
    <source>
        <dbReference type="Pfam" id="PF07992"/>
    </source>
</evidence>
<keyword evidence="5" id="KW-0560">Oxidoreductase</keyword>
<dbReference type="GO" id="GO:0003955">
    <property type="term" value="F:NAD(P)H dehydrogenase (quinone) activity"/>
    <property type="evidence" value="ECO:0007669"/>
    <property type="project" value="TreeGrafter"/>
</dbReference>
<dbReference type="InterPro" id="IPR051169">
    <property type="entry name" value="NADH-Q_oxidoreductase"/>
</dbReference>
<dbReference type="EMBL" id="PEBW01000002">
    <property type="protein sequence ID" value="PTQ52577.1"/>
    <property type="molecule type" value="Genomic_DNA"/>
</dbReference>
<keyword evidence="4" id="KW-0274">FAD</keyword>
<dbReference type="GO" id="GO:0019646">
    <property type="term" value="P:aerobic electron transport chain"/>
    <property type="evidence" value="ECO:0007669"/>
    <property type="project" value="TreeGrafter"/>
</dbReference>
<protein>
    <submittedName>
        <fullName evidence="7">NADH dehydrogenase</fullName>
    </submittedName>
</protein>
<dbReference type="Gene3D" id="3.50.50.100">
    <property type="match status" value="1"/>
</dbReference>
<dbReference type="SUPFAM" id="SSF51905">
    <property type="entry name" value="FAD/NAD(P)-binding domain"/>
    <property type="match status" value="1"/>
</dbReference>
<dbReference type="AlphaFoldDB" id="A0A2T5G8R4"/>
<name>A0A2T5G8R4_9BACL</name>
<dbReference type="PANTHER" id="PTHR42913:SF3">
    <property type="entry name" value="64 KDA MITOCHONDRIAL NADH DEHYDROGENASE (EUROFUNG)"/>
    <property type="match status" value="1"/>
</dbReference>
<reference evidence="7 8" key="1">
    <citation type="submission" date="2017-08" db="EMBL/GenBank/DDBJ databases">
        <title>Burning lignite coal seam in the remote Altai Mountains harbors a hydrogen-driven thermophilic microbial community.</title>
        <authorList>
            <person name="Kadnikov V.V."/>
            <person name="Mardanov A.V."/>
            <person name="Ivasenko D."/>
            <person name="Beletsky A.V."/>
            <person name="Karnachuk O.V."/>
            <person name="Ravin N.V."/>
        </authorList>
    </citation>
    <scope>NUCLEOTIDE SEQUENCE [LARGE SCALE GENOMIC DNA]</scope>
    <source>
        <strain evidence="7">AL31</strain>
    </source>
</reference>
<comment type="similarity">
    <text evidence="2">Belongs to the NADH dehydrogenase family.</text>
</comment>
<dbReference type="Pfam" id="PF07992">
    <property type="entry name" value="Pyr_redox_2"/>
    <property type="match status" value="1"/>
</dbReference>
<dbReference type="Proteomes" id="UP000244016">
    <property type="component" value="Unassembled WGS sequence"/>
</dbReference>
<keyword evidence="3" id="KW-0285">Flavoprotein</keyword>
<dbReference type="InterPro" id="IPR036188">
    <property type="entry name" value="FAD/NAD-bd_sf"/>
</dbReference>
<evidence type="ECO:0000256" key="3">
    <source>
        <dbReference type="ARBA" id="ARBA00022630"/>
    </source>
</evidence>
<accession>A0A2T5G8R4</accession>
<evidence type="ECO:0000256" key="1">
    <source>
        <dbReference type="ARBA" id="ARBA00001974"/>
    </source>
</evidence>
<feature type="domain" description="FAD/NAD(P)-binding" evidence="6">
    <location>
        <begin position="5"/>
        <end position="321"/>
    </location>
</feature>
<gene>
    <name evidence="7" type="ORF">BLITH_0756</name>
</gene>
<evidence type="ECO:0000256" key="4">
    <source>
        <dbReference type="ARBA" id="ARBA00022827"/>
    </source>
</evidence>
<organism evidence="7 8">
    <name type="scientific">Brockia lithotrophica</name>
    <dbReference type="NCBI Taxonomy" id="933949"/>
    <lineage>
        <taxon>Bacteria</taxon>
        <taxon>Bacillati</taxon>
        <taxon>Bacillota</taxon>
        <taxon>Bacilli</taxon>
        <taxon>Bacillales</taxon>
        <taxon>Bacillales Family X. Incertae Sedis</taxon>
        <taxon>Brockia</taxon>
    </lineage>
</organism>
<dbReference type="InterPro" id="IPR023753">
    <property type="entry name" value="FAD/NAD-binding_dom"/>
</dbReference>